<comment type="catalytic activity">
    <reaction evidence="1">
        <text>GTP + H2O = 7,8-dihydroneopterin 3'-triphosphate + formate + H(+)</text>
        <dbReference type="Rhea" id="RHEA:17473"/>
        <dbReference type="ChEBI" id="CHEBI:15377"/>
        <dbReference type="ChEBI" id="CHEBI:15378"/>
        <dbReference type="ChEBI" id="CHEBI:15740"/>
        <dbReference type="ChEBI" id="CHEBI:37565"/>
        <dbReference type="ChEBI" id="CHEBI:58462"/>
        <dbReference type="EC" id="3.5.4.16"/>
    </reaction>
</comment>
<evidence type="ECO:0000256" key="2">
    <source>
        <dbReference type="ARBA" id="ARBA00005080"/>
    </source>
</evidence>
<dbReference type="InterPro" id="IPR020602">
    <property type="entry name" value="GTP_CycHdrlase_I_dom"/>
</dbReference>
<dbReference type="EMBL" id="JBFSHR010000022">
    <property type="protein sequence ID" value="MEX6429683.1"/>
    <property type="molecule type" value="Genomic_DNA"/>
</dbReference>
<sequence>MTSHDEAVAAVGQVLRYLEERNGVRFDPEVLENTPTRWIAFLETATQGMRAKEPTAVQFELTDGGTVQLSDVVFHSLCEHHLLPFFGTASVEYRPRGFVVGISALVHIVEHHARRLQLQERMTRDIAYAIAVATGSDEVKVKIDAEHLCMSMRGVAKPGVRVTTQACASGVSPIDRDENQ</sequence>
<dbReference type="InterPro" id="IPR001474">
    <property type="entry name" value="GTP_CycHdrlase_I"/>
</dbReference>
<organism evidence="9 10">
    <name type="scientific">Ferrimicrobium acidiphilum</name>
    <dbReference type="NCBI Taxonomy" id="121039"/>
    <lineage>
        <taxon>Bacteria</taxon>
        <taxon>Bacillati</taxon>
        <taxon>Actinomycetota</taxon>
        <taxon>Acidimicrobiia</taxon>
        <taxon>Acidimicrobiales</taxon>
        <taxon>Acidimicrobiaceae</taxon>
        <taxon>Ferrimicrobium</taxon>
    </lineage>
</organism>
<protein>
    <recommendedName>
        <fullName evidence="4">GTP cyclohydrolase 1</fullName>
        <ecNumber evidence="3">3.5.4.16</ecNumber>
    </recommendedName>
    <alternativeName>
        <fullName evidence="7">GTP cyclohydrolase I</fullName>
    </alternativeName>
</protein>
<dbReference type="PANTHER" id="PTHR11109:SF7">
    <property type="entry name" value="GTP CYCLOHYDROLASE 1"/>
    <property type="match status" value="1"/>
</dbReference>
<dbReference type="RefSeq" id="WP_298447460.1">
    <property type="nucleotide sequence ID" value="NZ_JBFSHR010000022.1"/>
</dbReference>
<proteinExistence type="predicted"/>
<dbReference type="InterPro" id="IPR043133">
    <property type="entry name" value="GTP-CH-I_C/QueF"/>
</dbReference>
<evidence type="ECO:0000259" key="8">
    <source>
        <dbReference type="Pfam" id="PF01227"/>
    </source>
</evidence>
<comment type="caution">
    <text evidence="9">The sequence shown here is derived from an EMBL/GenBank/DDBJ whole genome shotgun (WGS) entry which is preliminary data.</text>
</comment>
<dbReference type="InterPro" id="IPR018234">
    <property type="entry name" value="GTP_CycHdrlase_I_CS"/>
</dbReference>
<dbReference type="Proteomes" id="UP001560267">
    <property type="component" value="Unassembled WGS sequence"/>
</dbReference>
<dbReference type="Pfam" id="PF01227">
    <property type="entry name" value="GTP_cyclohydroI"/>
    <property type="match status" value="1"/>
</dbReference>
<dbReference type="Gene3D" id="3.30.1130.10">
    <property type="match status" value="1"/>
</dbReference>
<keyword evidence="5" id="KW-0554">One-carbon metabolism</keyword>
<evidence type="ECO:0000256" key="7">
    <source>
        <dbReference type="ARBA" id="ARBA00030854"/>
    </source>
</evidence>
<gene>
    <name evidence="9" type="primary">folE</name>
    <name evidence="9" type="ORF">AB6A68_07505</name>
</gene>
<keyword evidence="6 9" id="KW-0378">Hydrolase</keyword>
<dbReference type="PANTHER" id="PTHR11109">
    <property type="entry name" value="GTP CYCLOHYDROLASE I"/>
    <property type="match status" value="1"/>
</dbReference>
<reference evidence="9 10" key="1">
    <citation type="submission" date="2024-07" db="EMBL/GenBank/DDBJ databases">
        <title>Draft Genome Sequence of Ferrimicrobium acidiphilum Strain YE2023, Isolated from a Pulp of Bioleach Reactor.</title>
        <authorList>
            <person name="Elkina Y.A."/>
            <person name="Bulaeva A.G."/>
            <person name="Beletsky A.V."/>
            <person name="Mardanov A.V."/>
        </authorList>
    </citation>
    <scope>NUCLEOTIDE SEQUENCE [LARGE SCALE GENOMIC DNA]</scope>
    <source>
        <strain evidence="9 10">YE2023</strain>
    </source>
</reference>
<evidence type="ECO:0000313" key="10">
    <source>
        <dbReference type="Proteomes" id="UP001560267"/>
    </source>
</evidence>
<dbReference type="SUPFAM" id="SSF55620">
    <property type="entry name" value="Tetrahydrobiopterin biosynthesis enzymes-like"/>
    <property type="match status" value="1"/>
</dbReference>
<evidence type="ECO:0000313" key="9">
    <source>
        <dbReference type="EMBL" id="MEX6429683.1"/>
    </source>
</evidence>
<feature type="domain" description="GTP cyclohydrolase I" evidence="8">
    <location>
        <begin position="23"/>
        <end position="168"/>
    </location>
</feature>
<comment type="pathway">
    <text evidence="2">Cofactor biosynthesis; 7,8-dihydroneopterin triphosphate biosynthesis; 7,8-dihydroneopterin triphosphate from GTP: step 1/1.</text>
</comment>
<evidence type="ECO:0000256" key="5">
    <source>
        <dbReference type="ARBA" id="ARBA00022563"/>
    </source>
</evidence>
<dbReference type="PROSITE" id="PS00860">
    <property type="entry name" value="GTP_CYCLOHYDROL_1_2"/>
    <property type="match status" value="1"/>
</dbReference>
<evidence type="ECO:0000256" key="6">
    <source>
        <dbReference type="ARBA" id="ARBA00022801"/>
    </source>
</evidence>
<dbReference type="EC" id="3.5.4.16" evidence="3"/>
<dbReference type="GO" id="GO:0003934">
    <property type="term" value="F:GTP cyclohydrolase I activity"/>
    <property type="evidence" value="ECO:0007669"/>
    <property type="project" value="UniProtKB-EC"/>
</dbReference>
<evidence type="ECO:0000256" key="1">
    <source>
        <dbReference type="ARBA" id="ARBA00001052"/>
    </source>
</evidence>
<keyword evidence="10" id="KW-1185">Reference proteome</keyword>
<accession>A0ABV3Y297</accession>
<name>A0ABV3Y297_9ACTN</name>
<evidence type="ECO:0000256" key="3">
    <source>
        <dbReference type="ARBA" id="ARBA00012715"/>
    </source>
</evidence>
<evidence type="ECO:0000256" key="4">
    <source>
        <dbReference type="ARBA" id="ARBA00017272"/>
    </source>
</evidence>